<gene>
    <name evidence="2" type="ORF">COA71_06755</name>
</gene>
<feature type="domain" description="Ysc84 actin-binding" evidence="1">
    <location>
        <begin position="85"/>
        <end position="173"/>
    </location>
</feature>
<dbReference type="AlphaFoldDB" id="A0A2A5CDV0"/>
<evidence type="ECO:0000313" key="3">
    <source>
        <dbReference type="Proteomes" id="UP000228987"/>
    </source>
</evidence>
<sequence length="173" mass="18681">MLLSACISTQGSISERRQAVQDMKISVLTELYEVKPDVEGQISQATGYAVFSNANINLIFASFGGGYGVLRDNRTDQDTYMKMGEVGLGFGAGIKDFRVVMIFHTADALDRFLENGITFGAQADAAAVADDQGVAFGAEVTVDNITIYQMTKAGLALQATVKGTRFWEDDELN</sequence>
<dbReference type="Pfam" id="PF04366">
    <property type="entry name" value="Ysc84"/>
    <property type="match status" value="1"/>
</dbReference>
<dbReference type="Proteomes" id="UP000228987">
    <property type="component" value="Unassembled WGS sequence"/>
</dbReference>
<dbReference type="InterPro" id="IPR007461">
    <property type="entry name" value="Ysc84_actin-binding"/>
</dbReference>
<evidence type="ECO:0000313" key="2">
    <source>
        <dbReference type="EMBL" id="PCJ41708.1"/>
    </source>
</evidence>
<dbReference type="EMBL" id="NVWI01000004">
    <property type="protein sequence ID" value="PCJ41708.1"/>
    <property type="molecule type" value="Genomic_DNA"/>
</dbReference>
<reference evidence="3" key="1">
    <citation type="submission" date="2017-08" db="EMBL/GenBank/DDBJ databases">
        <title>A dynamic microbial community with high functional redundancy inhabits the cold, oxic subseafloor aquifer.</title>
        <authorList>
            <person name="Tully B.J."/>
            <person name="Wheat C.G."/>
            <person name="Glazer B.T."/>
            <person name="Huber J.A."/>
        </authorList>
    </citation>
    <scope>NUCLEOTIDE SEQUENCE [LARGE SCALE GENOMIC DNA]</scope>
</reference>
<proteinExistence type="predicted"/>
<accession>A0A2A5CDV0</accession>
<name>A0A2A5CDV0_9GAMM</name>
<protein>
    <recommendedName>
        <fullName evidence="1">Ysc84 actin-binding domain-containing protein</fullName>
    </recommendedName>
</protein>
<evidence type="ECO:0000259" key="1">
    <source>
        <dbReference type="Pfam" id="PF04366"/>
    </source>
</evidence>
<comment type="caution">
    <text evidence="2">The sequence shown here is derived from an EMBL/GenBank/DDBJ whole genome shotgun (WGS) entry which is preliminary data.</text>
</comment>
<organism evidence="2 3">
    <name type="scientific">SAR86 cluster bacterium</name>
    <dbReference type="NCBI Taxonomy" id="2030880"/>
    <lineage>
        <taxon>Bacteria</taxon>
        <taxon>Pseudomonadati</taxon>
        <taxon>Pseudomonadota</taxon>
        <taxon>Gammaproteobacteria</taxon>
        <taxon>SAR86 cluster</taxon>
    </lineage>
</organism>